<sequence>MGSLEGSLPVKREPPLRTQSSARAARARSRLSRFLLVTKLDFQKWMCAVAAFLCVVVMFQLFLPMDKSLAPSKRKETFHGDLVHLKEIGSLDFGKDIRFGASKVFERFRKEAGSVLSQSYAQNLTLRRYGHLKPQLALVFGDLVADPEKLLMVTVAAALQEIGYEFQVFSLEDGPVRDVWKSLGASITIIQNRDKADFFVDWLNFNGIIINSLEAADVFTSFLQEPFKSLPLIWTIHDAALAIRLKQYNSHGQIELTNHWKKTLNRATAVVFSNYVQPMIFSAFDSGNFVVIPGSPAEAWETNNMTASYKDDMQGKSGLGPNDIVIAVVGSQFLYKGLWLEHALILESILSLLADFPTNKDSTSHLKIIILSGSLGNYSLAVEAIAHNLRYPSGIVEYKAVDQDADAVLGIADLVIYGSFLEEESFPEILVKAMCYGKPIIAPELAVIRKYVDDGVNGYLFPKDNVKILSKIIRHVAPKGKVSPLAHNIAARGKTTGRDLMVSETVEGYASLLQVVLKLPSEVAPPKDVSELSPKHKQEWHWDLFETIPRPAYHKRILRSDLFLDKFEERWNHTQKESSSSKNAVDDTFSYGIWQEEKYIEVAASRKRREEQELKDRSEQPHGTWEDVYKSAKKADRLKNDLHERDERELERTGQPLGIYEPYLGEGVWPFLHVSSIYRGIGLSTKGRRPGADDIDAPSRLPLLSNPYYRDALGDFGAYFAIANRIDRIHKNPWIGFQCWRATARKASLSGVAERALLDAIQTRKHGDTFYFWVRVDQDPRNPLQQDFWSFCDSINAGNCKLVLKHHLVFIVVSVFVSLSIADFLNWVDY</sequence>
<evidence type="ECO:0000313" key="6">
    <source>
        <dbReference type="Proteomes" id="UP001634007"/>
    </source>
</evidence>
<feature type="region of interest" description="Disordered" evidence="2">
    <location>
        <begin position="611"/>
        <end position="630"/>
    </location>
</feature>
<keyword evidence="6" id="KW-1185">Reference proteome</keyword>
<keyword evidence="3" id="KW-1133">Transmembrane helix</keyword>
<keyword evidence="1" id="KW-0808">Transferase</keyword>
<evidence type="ECO:0000256" key="2">
    <source>
        <dbReference type="SAM" id="MobiDB-lite"/>
    </source>
</evidence>
<evidence type="ECO:0000256" key="3">
    <source>
        <dbReference type="SAM" id="Phobius"/>
    </source>
</evidence>
<dbReference type="InterPro" id="IPR001296">
    <property type="entry name" value="Glyco_trans_1"/>
</dbReference>
<dbReference type="Gene3D" id="3.40.50.2000">
    <property type="entry name" value="Glycogen Phosphorylase B"/>
    <property type="match status" value="1"/>
</dbReference>
<accession>A0ABD3KE06</accession>
<name>A0ABD3KE06_EUCGL</name>
<protein>
    <recommendedName>
        <fullName evidence="4">Glycosyl transferase family 1 domain-containing protein</fullName>
    </recommendedName>
</protein>
<evidence type="ECO:0000313" key="5">
    <source>
        <dbReference type="EMBL" id="KAL3737582.1"/>
    </source>
</evidence>
<keyword evidence="3" id="KW-0472">Membrane</keyword>
<dbReference type="PANTHER" id="PTHR46635">
    <property type="entry name" value="GLYCOSYL TRANSFERASE FAMILY 1 PROTEIN"/>
    <property type="match status" value="1"/>
</dbReference>
<proteinExistence type="predicted"/>
<feature type="region of interest" description="Disordered" evidence="2">
    <location>
        <begin position="1"/>
        <end position="22"/>
    </location>
</feature>
<evidence type="ECO:0000256" key="1">
    <source>
        <dbReference type="ARBA" id="ARBA00022676"/>
    </source>
</evidence>
<dbReference type="AlphaFoldDB" id="A0ABD3KE06"/>
<reference evidence="5 6" key="1">
    <citation type="submission" date="2024-11" db="EMBL/GenBank/DDBJ databases">
        <title>Chromosome-level genome assembly of Eucalyptus globulus Labill. provides insights into its genome evolution.</title>
        <authorList>
            <person name="Li X."/>
        </authorList>
    </citation>
    <scope>NUCLEOTIDE SEQUENCE [LARGE SCALE GENOMIC DNA]</scope>
    <source>
        <strain evidence="5">CL2024</strain>
        <tissue evidence="5">Fresh tender leaves</tissue>
    </source>
</reference>
<evidence type="ECO:0000259" key="4">
    <source>
        <dbReference type="Pfam" id="PF00534"/>
    </source>
</evidence>
<gene>
    <name evidence="5" type="ORF">ACJRO7_019163</name>
</gene>
<organism evidence="5 6">
    <name type="scientific">Eucalyptus globulus</name>
    <name type="common">Tasmanian blue gum</name>
    <dbReference type="NCBI Taxonomy" id="34317"/>
    <lineage>
        <taxon>Eukaryota</taxon>
        <taxon>Viridiplantae</taxon>
        <taxon>Streptophyta</taxon>
        <taxon>Embryophyta</taxon>
        <taxon>Tracheophyta</taxon>
        <taxon>Spermatophyta</taxon>
        <taxon>Magnoliopsida</taxon>
        <taxon>eudicotyledons</taxon>
        <taxon>Gunneridae</taxon>
        <taxon>Pentapetalae</taxon>
        <taxon>rosids</taxon>
        <taxon>malvids</taxon>
        <taxon>Myrtales</taxon>
        <taxon>Myrtaceae</taxon>
        <taxon>Myrtoideae</taxon>
        <taxon>Eucalypteae</taxon>
        <taxon>Eucalyptus</taxon>
    </lineage>
</organism>
<dbReference type="Proteomes" id="UP001634007">
    <property type="component" value="Unassembled WGS sequence"/>
</dbReference>
<feature type="transmembrane region" description="Helical" evidence="3">
    <location>
        <begin position="808"/>
        <end position="828"/>
    </location>
</feature>
<dbReference type="Pfam" id="PF00534">
    <property type="entry name" value="Glycos_transf_1"/>
    <property type="match status" value="1"/>
</dbReference>
<dbReference type="SUPFAM" id="SSF53756">
    <property type="entry name" value="UDP-Glycosyltransferase/glycogen phosphorylase"/>
    <property type="match status" value="1"/>
</dbReference>
<keyword evidence="3" id="KW-0812">Transmembrane</keyword>
<comment type="caution">
    <text evidence="5">The sequence shown here is derived from an EMBL/GenBank/DDBJ whole genome shotgun (WGS) entry which is preliminary data.</text>
</comment>
<dbReference type="PANTHER" id="PTHR46635:SF1">
    <property type="entry name" value="GLYCOSYL TRANSFERASE FAMILY 1 PROTEIN"/>
    <property type="match status" value="1"/>
</dbReference>
<feature type="domain" description="Glycosyl transferase family 1" evidence="4">
    <location>
        <begin position="359"/>
        <end position="480"/>
    </location>
</feature>
<dbReference type="GO" id="GO:0016757">
    <property type="term" value="F:glycosyltransferase activity"/>
    <property type="evidence" value="ECO:0007669"/>
    <property type="project" value="UniProtKB-KW"/>
</dbReference>
<keyword evidence="1" id="KW-0328">Glycosyltransferase</keyword>
<dbReference type="EMBL" id="JBJKBG010000005">
    <property type="protein sequence ID" value="KAL3737582.1"/>
    <property type="molecule type" value="Genomic_DNA"/>
</dbReference>